<dbReference type="Proteomes" id="UP000188993">
    <property type="component" value="Chromosome"/>
</dbReference>
<dbReference type="STRING" id="708126.BW727_100316"/>
<protein>
    <recommendedName>
        <fullName evidence="1">NERD domain-containing protein</fullName>
    </recommendedName>
</protein>
<dbReference type="RefSeq" id="WP_062471007.1">
    <property type="nucleotide sequence ID" value="NZ_BBYN01000024.1"/>
</dbReference>
<sequence length="300" mass="35737">MRKKSEEYEVLARLKTRMILDYEMQHYLENLEKGWQGEIYFDQQLENLTCQHILLKDVRLKMDQHYFQIDSLLITGKQVIVFEIKNWGGTFDYIDNQIVSRKFNKPYKNPLEQLSRCTNNLQYLIKKWGFDFEVLGRVVFVNPSFYLYQVPPGLPFLFRPELEEWIRGLNQFRGLVDNSQQSLADWIVNHYQSVQLDRTLLPEYNWTGIQKGSPCKICHSFSTRIVGYHLFCAECGYKEKNKDAIKRLADDFSYLFPDFNLTTDKLYQFCGECFSKKQIQRHLVVLFEQVGSKKGAYYRL</sequence>
<proteinExistence type="predicted"/>
<dbReference type="Pfam" id="PF08378">
    <property type="entry name" value="NERD"/>
    <property type="match status" value="1"/>
</dbReference>
<reference evidence="2 3" key="1">
    <citation type="journal article" date="2014" name="Int. J. Syst. Evol. Microbiol.">
        <title>Jeotgalibaca dankookensis gen. nov., sp. nov., a member of the family Carnobacteriaceae, isolated from seujeot (Korean traditional food).</title>
        <authorList>
            <person name="Lee D.G."/>
            <person name="Trujillo M.E."/>
            <person name="Kang H."/>
            <person name="Ahn T.Y."/>
        </authorList>
    </citation>
    <scope>NUCLEOTIDE SEQUENCE [LARGE SCALE GENOMIC DNA]</scope>
    <source>
        <strain evidence="2 3">EX-07</strain>
    </source>
</reference>
<dbReference type="AlphaFoldDB" id="A0A1S6IMG9"/>
<organism evidence="2 3">
    <name type="scientific">Jeotgalibaca dankookensis</name>
    <dbReference type="NCBI Taxonomy" id="708126"/>
    <lineage>
        <taxon>Bacteria</taxon>
        <taxon>Bacillati</taxon>
        <taxon>Bacillota</taxon>
        <taxon>Bacilli</taxon>
        <taxon>Lactobacillales</taxon>
        <taxon>Carnobacteriaceae</taxon>
        <taxon>Jeotgalibaca</taxon>
    </lineage>
</organism>
<accession>A0A1S6IMG9</accession>
<name>A0A1S6IMG9_9LACT</name>
<evidence type="ECO:0000313" key="2">
    <source>
        <dbReference type="EMBL" id="AQS52709.1"/>
    </source>
</evidence>
<evidence type="ECO:0000313" key="3">
    <source>
        <dbReference type="Proteomes" id="UP000188993"/>
    </source>
</evidence>
<gene>
    <name evidence="2" type="ORF">BW727_100316</name>
</gene>
<feature type="domain" description="NERD" evidence="1">
    <location>
        <begin position="33"/>
        <end position="147"/>
    </location>
</feature>
<evidence type="ECO:0000259" key="1">
    <source>
        <dbReference type="PROSITE" id="PS50965"/>
    </source>
</evidence>
<dbReference type="InterPro" id="IPR011528">
    <property type="entry name" value="NERD"/>
</dbReference>
<dbReference type="PROSITE" id="PS50965">
    <property type="entry name" value="NERD"/>
    <property type="match status" value="1"/>
</dbReference>
<dbReference type="KEGG" id="jda:BW727_100316"/>
<keyword evidence="3" id="KW-1185">Reference proteome</keyword>
<dbReference type="OrthoDB" id="2136191at2"/>
<dbReference type="EMBL" id="CP019728">
    <property type="protein sequence ID" value="AQS52709.1"/>
    <property type="molecule type" value="Genomic_DNA"/>
</dbReference>